<feature type="transmembrane region" description="Helical" evidence="5">
    <location>
        <begin position="240"/>
        <end position="261"/>
    </location>
</feature>
<dbReference type="AlphaFoldDB" id="A0AAE3AVY4"/>
<dbReference type="Proteomes" id="UP001199355">
    <property type="component" value="Unassembled WGS sequence"/>
</dbReference>
<name>A0AAE3AVY4_9FIRM</name>
<dbReference type="EMBL" id="JAJEQF010000021">
    <property type="protein sequence ID" value="MCC2167845.1"/>
    <property type="molecule type" value="Genomic_DNA"/>
</dbReference>
<feature type="transmembrane region" description="Helical" evidence="5">
    <location>
        <begin position="273"/>
        <end position="290"/>
    </location>
</feature>
<evidence type="ECO:0000256" key="5">
    <source>
        <dbReference type="SAM" id="Phobius"/>
    </source>
</evidence>
<dbReference type="Gene3D" id="1.10.3080.10">
    <property type="entry name" value="Clc chloride channel"/>
    <property type="match status" value="1"/>
</dbReference>
<dbReference type="InterPro" id="IPR001807">
    <property type="entry name" value="ClC"/>
</dbReference>
<evidence type="ECO:0000256" key="1">
    <source>
        <dbReference type="ARBA" id="ARBA00004141"/>
    </source>
</evidence>
<feature type="transmembrane region" description="Helical" evidence="5">
    <location>
        <begin position="311"/>
        <end position="330"/>
    </location>
</feature>
<proteinExistence type="predicted"/>
<comment type="caution">
    <text evidence="6">The sequence shown here is derived from an EMBL/GenBank/DDBJ whole genome shotgun (WGS) entry which is preliminary data.</text>
</comment>
<feature type="transmembrane region" description="Helical" evidence="5">
    <location>
        <begin position="162"/>
        <end position="187"/>
    </location>
</feature>
<protein>
    <submittedName>
        <fullName evidence="6">Chloride channel protein</fullName>
    </submittedName>
</protein>
<dbReference type="PANTHER" id="PTHR43427">
    <property type="entry name" value="CHLORIDE CHANNEL PROTEIN CLC-E"/>
    <property type="match status" value="1"/>
</dbReference>
<sequence length="433" mass="47162">MEPISSLQAEEARLRSKLANNPFFSSASNLFQFLRWMLISTLTGLVVGSVSTIFNFGLKFAVDFRHAHLWVVLFLPVAGLAIVFLYRFFHYENNAGTDTVINSIHKEAHIPLRMSFLIFVSTILTVLCGGSVGREGAAMQIGGSIGEQIGEKLRFNEKDKKIMLMSGISAAFSALFGTPMAAAFLAMEIASIGIMYYAALVPCIWASLTAYMLAKAFHAPFENLAISSDVTLNLGGSTRVILLAVLCAFVSILFCKTMHGIKALYARFFPNPFVRAFTGGVIIILLSLLLRTDDYLGPGMNIIERALHGETAAFAFLLKILFTALTIGAGFKGGEIVPSFFTGATFGCLFAILTGANAPLCAAIGMVSVFCGVTNCPITALLISFELFGFDHAYYYLIAIAVSYMLSGYYSLYHAQTIVYSKFENSYVNRHGE</sequence>
<evidence type="ECO:0000313" key="6">
    <source>
        <dbReference type="EMBL" id="MCC2167845.1"/>
    </source>
</evidence>
<keyword evidence="3 5" id="KW-1133">Transmembrane helix</keyword>
<feature type="transmembrane region" description="Helical" evidence="5">
    <location>
        <begin position="69"/>
        <end position="90"/>
    </location>
</feature>
<organism evidence="6 7">
    <name type="scientific">Gallintestinimicrobium propionicum</name>
    <dbReference type="NCBI Taxonomy" id="2981770"/>
    <lineage>
        <taxon>Bacteria</taxon>
        <taxon>Bacillati</taxon>
        <taxon>Bacillota</taxon>
        <taxon>Clostridia</taxon>
        <taxon>Lachnospirales</taxon>
        <taxon>Lachnospiraceae</taxon>
        <taxon>Gallintestinimicrobium</taxon>
    </lineage>
</organism>
<dbReference type="GO" id="GO:0015108">
    <property type="term" value="F:chloride transmembrane transporter activity"/>
    <property type="evidence" value="ECO:0007669"/>
    <property type="project" value="InterPro"/>
</dbReference>
<keyword evidence="4 5" id="KW-0472">Membrane</keyword>
<feature type="transmembrane region" description="Helical" evidence="5">
    <location>
        <begin position="33"/>
        <end position="57"/>
    </location>
</feature>
<accession>A0AAE3AVY4</accession>
<keyword evidence="7" id="KW-1185">Reference proteome</keyword>
<gene>
    <name evidence="6" type="ORF">LKD45_09100</name>
</gene>
<dbReference type="SUPFAM" id="SSF81340">
    <property type="entry name" value="Clc chloride channel"/>
    <property type="match status" value="1"/>
</dbReference>
<evidence type="ECO:0000313" key="7">
    <source>
        <dbReference type="Proteomes" id="UP001199355"/>
    </source>
</evidence>
<dbReference type="InterPro" id="IPR014743">
    <property type="entry name" value="Cl-channel_core"/>
</dbReference>
<reference evidence="6 7" key="1">
    <citation type="submission" date="2021-10" db="EMBL/GenBank/DDBJ databases">
        <title>Anaerobic single-cell dispensing facilitates the cultivation of human gut bacteria.</title>
        <authorList>
            <person name="Afrizal A."/>
        </authorList>
    </citation>
    <scope>NUCLEOTIDE SEQUENCE [LARGE SCALE GENOMIC DNA]</scope>
    <source>
        <strain evidence="6 7">CLA-AA-H244</strain>
    </source>
</reference>
<dbReference type="GO" id="GO:0016020">
    <property type="term" value="C:membrane"/>
    <property type="evidence" value="ECO:0007669"/>
    <property type="project" value="UniProtKB-SubCell"/>
</dbReference>
<dbReference type="RefSeq" id="WP_308728332.1">
    <property type="nucleotide sequence ID" value="NZ_JAJEQF010000021.1"/>
</dbReference>
<dbReference type="PANTHER" id="PTHR43427:SF12">
    <property type="entry name" value="CHLORIDE TRANSPORTER"/>
    <property type="match status" value="1"/>
</dbReference>
<evidence type="ECO:0000256" key="2">
    <source>
        <dbReference type="ARBA" id="ARBA00022692"/>
    </source>
</evidence>
<feature type="transmembrane region" description="Helical" evidence="5">
    <location>
        <begin position="336"/>
        <end position="353"/>
    </location>
</feature>
<evidence type="ECO:0000256" key="3">
    <source>
        <dbReference type="ARBA" id="ARBA00022989"/>
    </source>
</evidence>
<comment type="subcellular location">
    <subcellularLocation>
        <location evidence="1">Membrane</location>
        <topology evidence="1">Multi-pass membrane protein</topology>
    </subcellularLocation>
</comment>
<feature type="transmembrane region" description="Helical" evidence="5">
    <location>
        <begin position="393"/>
        <end position="412"/>
    </location>
</feature>
<keyword evidence="2 5" id="KW-0812">Transmembrane</keyword>
<feature type="transmembrane region" description="Helical" evidence="5">
    <location>
        <begin position="110"/>
        <end position="132"/>
    </location>
</feature>
<dbReference type="Pfam" id="PF00654">
    <property type="entry name" value="Voltage_CLC"/>
    <property type="match status" value="1"/>
</dbReference>
<feature type="transmembrane region" description="Helical" evidence="5">
    <location>
        <begin position="360"/>
        <end position="387"/>
    </location>
</feature>
<dbReference type="InterPro" id="IPR050368">
    <property type="entry name" value="ClC-type_chloride_channel"/>
</dbReference>
<feature type="transmembrane region" description="Helical" evidence="5">
    <location>
        <begin position="193"/>
        <end position="214"/>
    </location>
</feature>
<evidence type="ECO:0000256" key="4">
    <source>
        <dbReference type="ARBA" id="ARBA00023136"/>
    </source>
</evidence>